<keyword evidence="1" id="KW-1133">Transmembrane helix</keyword>
<dbReference type="AlphaFoldDB" id="A0AA36EZC0"/>
<evidence type="ECO:0000256" key="1">
    <source>
        <dbReference type="SAM" id="Phobius"/>
    </source>
</evidence>
<feature type="transmembrane region" description="Helical" evidence="1">
    <location>
        <begin position="62"/>
        <end position="79"/>
    </location>
</feature>
<dbReference type="Proteomes" id="UP001162480">
    <property type="component" value="Chromosome 3"/>
</dbReference>
<evidence type="ECO:0000313" key="3">
    <source>
        <dbReference type="Proteomes" id="UP001162480"/>
    </source>
</evidence>
<feature type="transmembrane region" description="Helical" evidence="1">
    <location>
        <begin position="20"/>
        <end position="38"/>
    </location>
</feature>
<organism evidence="2 3">
    <name type="scientific">Octopus vulgaris</name>
    <name type="common">Common octopus</name>
    <dbReference type="NCBI Taxonomy" id="6645"/>
    <lineage>
        <taxon>Eukaryota</taxon>
        <taxon>Metazoa</taxon>
        <taxon>Spiralia</taxon>
        <taxon>Lophotrochozoa</taxon>
        <taxon>Mollusca</taxon>
        <taxon>Cephalopoda</taxon>
        <taxon>Coleoidea</taxon>
        <taxon>Octopodiformes</taxon>
        <taxon>Octopoda</taxon>
        <taxon>Incirrata</taxon>
        <taxon>Octopodidae</taxon>
        <taxon>Octopus</taxon>
    </lineage>
</organism>
<reference evidence="2" key="1">
    <citation type="submission" date="2023-08" db="EMBL/GenBank/DDBJ databases">
        <authorList>
            <person name="Alioto T."/>
            <person name="Alioto T."/>
            <person name="Gomez Garrido J."/>
        </authorList>
    </citation>
    <scope>NUCLEOTIDE SEQUENCE</scope>
</reference>
<dbReference type="EMBL" id="OX597816">
    <property type="protein sequence ID" value="CAI9719796.1"/>
    <property type="molecule type" value="Genomic_DNA"/>
</dbReference>
<keyword evidence="1" id="KW-0812">Transmembrane</keyword>
<accession>A0AA36EZC0</accession>
<gene>
    <name evidence="2" type="ORF">OCTVUL_1B005729</name>
</gene>
<keyword evidence="1" id="KW-0472">Membrane</keyword>
<proteinExistence type="predicted"/>
<protein>
    <submittedName>
        <fullName evidence="2">Uncharacterized protein</fullName>
    </submittedName>
</protein>
<name>A0AA36EZC0_OCTVU</name>
<sequence>MVLSRKLNNAVKLIDINVAAIFEVIDIVLIAFHIYYIYTLNDTSNSKAMCITNIIVVSDDSTVAAAAAGASVVVGLFLLQQNVYK</sequence>
<evidence type="ECO:0000313" key="2">
    <source>
        <dbReference type="EMBL" id="CAI9719796.1"/>
    </source>
</evidence>
<keyword evidence="3" id="KW-1185">Reference proteome</keyword>